<comment type="caution">
    <text evidence="8">The sequence shown here is derived from an EMBL/GenBank/DDBJ whole genome shotgun (WGS) entry which is preliminary data.</text>
</comment>
<evidence type="ECO:0000256" key="4">
    <source>
        <dbReference type="ARBA" id="ARBA00022989"/>
    </source>
</evidence>
<dbReference type="Proteomes" id="UP000243006">
    <property type="component" value="Unassembled WGS sequence"/>
</dbReference>
<feature type="transmembrane region" description="Helical" evidence="7">
    <location>
        <begin position="94"/>
        <end position="116"/>
    </location>
</feature>
<dbReference type="PANTHER" id="PTHR21347">
    <property type="entry name" value="CLEFT LIP AND PALATE ASSOCIATED TRANSMEMBRANE PROTEIN-RELATED"/>
    <property type="match status" value="1"/>
</dbReference>
<evidence type="ECO:0000256" key="5">
    <source>
        <dbReference type="ARBA" id="ARBA00023136"/>
    </source>
</evidence>
<dbReference type="EMBL" id="LVZM01009952">
    <property type="protein sequence ID" value="OUC45294.1"/>
    <property type="molecule type" value="Genomic_DNA"/>
</dbReference>
<accession>A0A1Y3EJK2</accession>
<evidence type="ECO:0000256" key="2">
    <source>
        <dbReference type="ARBA" id="ARBA00009310"/>
    </source>
</evidence>
<keyword evidence="5 7" id="KW-0472">Membrane</keyword>
<keyword evidence="4 7" id="KW-1133">Transmembrane helix</keyword>
<dbReference type="PANTHER" id="PTHR21347:SF14">
    <property type="entry name" value="LIPID SCRAMBLASE CLPTM1-RELATED"/>
    <property type="match status" value="1"/>
</dbReference>
<reference evidence="8 9" key="1">
    <citation type="submission" date="2015-04" db="EMBL/GenBank/DDBJ databases">
        <title>Draft genome of the roundworm Trichinella nativa.</title>
        <authorList>
            <person name="Mitreva M."/>
        </authorList>
    </citation>
    <scope>NUCLEOTIDE SEQUENCE [LARGE SCALE GENOMIC DNA]</scope>
    <source>
        <strain evidence="8 9">ISS45</strain>
    </source>
</reference>
<comment type="similarity">
    <text evidence="2">Belongs to the CLPTM1 family.</text>
</comment>
<dbReference type="GO" id="GO:0012505">
    <property type="term" value="C:endomembrane system"/>
    <property type="evidence" value="ECO:0007669"/>
    <property type="project" value="TreeGrafter"/>
</dbReference>
<dbReference type="InterPro" id="IPR008429">
    <property type="entry name" value="CLPTM1"/>
</dbReference>
<evidence type="ECO:0000313" key="9">
    <source>
        <dbReference type="Proteomes" id="UP000243006"/>
    </source>
</evidence>
<feature type="compositionally biased region" description="Low complexity" evidence="6">
    <location>
        <begin position="205"/>
        <end position="216"/>
    </location>
</feature>
<evidence type="ECO:0000313" key="8">
    <source>
        <dbReference type="EMBL" id="OUC45294.1"/>
    </source>
</evidence>
<evidence type="ECO:0000256" key="6">
    <source>
        <dbReference type="SAM" id="MobiDB-lite"/>
    </source>
</evidence>
<protein>
    <submittedName>
        <fullName evidence="8">Cleft lip and palate transmembrane protein 1</fullName>
    </submittedName>
</protein>
<evidence type="ECO:0000256" key="1">
    <source>
        <dbReference type="ARBA" id="ARBA00004141"/>
    </source>
</evidence>
<proteinExistence type="inferred from homology"/>
<name>A0A1Y3EJK2_9BILA</name>
<sequence>MVRGSVFINMLIELWKVPKCLDVGLDTTSRLFGVVPKLRFKEKNSYVESSTKEYDMMAFRYLSWLLFPLLGCYTIYSLVYEEHRGWYSWILDRLYGFLITFGFIMMTPQLFINYKLKSVAHLPWRMLTYKFLNTIIDDIFAFVIKMPMLYRISCFRDDVVFVIYLYQRWVYRVDPKRVNEFGISGEDLQKASSSSSSKHRSENSAVNNANQQQQQALKDKAD</sequence>
<dbReference type="GO" id="GO:0016020">
    <property type="term" value="C:membrane"/>
    <property type="evidence" value="ECO:0007669"/>
    <property type="project" value="UniProtKB-SubCell"/>
</dbReference>
<dbReference type="Pfam" id="PF05602">
    <property type="entry name" value="CLPTM1"/>
    <property type="match status" value="1"/>
</dbReference>
<feature type="region of interest" description="Disordered" evidence="6">
    <location>
        <begin position="187"/>
        <end position="222"/>
    </location>
</feature>
<organism evidence="8 9">
    <name type="scientific">Trichinella nativa</name>
    <dbReference type="NCBI Taxonomy" id="6335"/>
    <lineage>
        <taxon>Eukaryota</taxon>
        <taxon>Metazoa</taxon>
        <taxon>Ecdysozoa</taxon>
        <taxon>Nematoda</taxon>
        <taxon>Enoplea</taxon>
        <taxon>Dorylaimia</taxon>
        <taxon>Trichinellida</taxon>
        <taxon>Trichinellidae</taxon>
        <taxon>Trichinella</taxon>
    </lineage>
</organism>
<comment type="subcellular location">
    <subcellularLocation>
        <location evidence="1">Membrane</location>
        <topology evidence="1">Multi-pass membrane protein</topology>
    </subcellularLocation>
</comment>
<evidence type="ECO:0000256" key="3">
    <source>
        <dbReference type="ARBA" id="ARBA00022692"/>
    </source>
</evidence>
<evidence type="ECO:0000256" key="7">
    <source>
        <dbReference type="SAM" id="Phobius"/>
    </source>
</evidence>
<feature type="transmembrane region" description="Helical" evidence="7">
    <location>
        <begin position="61"/>
        <end position="79"/>
    </location>
</feature>
<dbReference type="AlphaFoldDB" id="A0A1Y3EJK2"/>
<keyword evidence="3 7" id="KW-0812">Transmembrane</keyword>
<gene>
    <name evidence="8" type="ORF">D917_08526</name>
</gene>